<evidence type="ECO:0000313" key="2">
    <source>
        <dbReference type="Proteomes" id="UP000299102"/>
    </source>
</evidence>
<evidence type="ECO:0000313" key="1">
    <source>
        <dbReference type="EMBL" id="GBP20892.1"/>
    </source>
</evidence>
<dbReference type="AlphaFoldDB" id="A0A4C1U3J9"/>
<name>A0A4C1U3J9_EUMVA</name>
<reference evidence="1 2" key="1">
    <citation type="journal article" date="2019" name="Commun. Biol.">
        <title>The bagworm genome reveals a unique fibroin gene that provides high tensile strength.</title>
        <authorList>
            <person name="Kono N."/>
            <person name="Nakamura H."/>
            <person name="Ohtoshi R."/>
            <person name="Tomita M."/>
            <person name="Numata K."/>
            <person name="Arakawa K."/>
        </authorList>
    </citation>
    <scope>NUCLEOTIDE SEQUENCE [LARGE SCALE GENOMIC DNA]</scope>
</reference>
<sequence length="102" mass="11767">MNAAEKKEWSGSIIPTSFAGYIERQSYVQLQLQRRRSFGLECSVPASLHRTRPAACLLTLMLPLHRRPSLPILDNYHRVEDQLRLVGHDFERLTMMVALSVF</sequence>
<keyword evidence="2" id="KW-1185">Reference proteome</keyword>
<protein>
    <submittedName>
        <fullName evidence="1">Uncharacterized protein</fullName>
    </submittedName>
</protein>
<proteinExistence type="predicted"/>
<accession>A0A4C1U3J9</accession>
<organism evidence="1 2">
    <name type="scientific">Eumeta variegata</name>
    <name type="common">Bagworm moth</name>
    <name type="synonym">Eumeta japonica</name>
    <dbReference type="NCBI Taxonomy" id="151549"/>
    <lineage>
        <taxon>Eukaryota</taxon>
        <taxon>Metazoa</taxon>
        <taxon>Ecdysozoa</taxon>
        <taxon>Arthropoda</taxon>
        <taxon>Hexapoda</taxon>
        <taxon>Insecta</taxon>
        <taxon>Pterygota</taxon>
        <taxon>Neoptera</taxon>
        <taxon>Endopterygota</taxon>
        <taxon>Lepidoptera</taxon>
        <taxon>Glossata</taxon>
        <taxon>Ditrysia</taxon>
        <taxon>Tineoidea</taxon>
        <taxon>Psychidae</taxon>
        <taxon>Oiketicinae</taxon>
        <taxon>Eumeta</taxon>
    </lineage>
</organism>
<dbReference type="Proteomes" id="UP000299102">
    <property type="component" value="Unassembled WGS sequence"/>
</dbReference>
<dbReference type="EMBL" id="BGZK01000123">
    <property type="protein sequence ID" value="GBP20892.1"/>
    <property type="molecule type" value="Genomic_DNA"/>
</dbReference>
<comment type="caution">
    <text evidence="1">The sequence shown here is derived from an EMBL/GenBank/DDBJ whole genome shotgun (WGS) entry which is preliminary data.</text>
</comment>
<gene>
    <name evidence="1" type="ORF">EVAR_80711_1</name>
</gene>